<dbReference type="Proteomes" id="UP000325313">
    <property type="component" value="Unassembled WGS sequence"/>
</dbReference>
<organism evidence="3 5">
    <name type="scientific">Puccinia graminis f. sp. tritici</name>
    <dbReference type="NCBI Taxonomy" id="56615"/>
    <lineage>
        <taxon>Eukaryota</taxon>
        <taxon>Fungi</taxon>
        <taxon>Dikarya</taxon>
        <taxon>Basidiomycota</taxon>
        <taxon>Pucciniomycotina</taxon>
        <taxon>Pucciniomycetes</taxon>
        <taxon>Pucciniales</taxon>
        <taxon>Pucciniaceae</taxon>
        <taxon>Puccinia</taxon>
    </lineage>
</organism>
<evidence type="ECO:0000313" key="4">
    <source>
        <dbReference type="Proteomes" id="UP000324748"/>
    </source>
</evidence>
<name>A0A5B0MS79_PUCGR</name>
<sequence>MVKEGEGRQLEAPSSSAATTIGDGSGCRGQKISEAEQNGRRSRPSTYLKSERSKRSFRLLAVLHNQKEGEGRQLEAPSSSAATTIGDGSGCRGQKISEAEQNGRQSRPSTYLKSERSKRSYRSFAVLHIQKEGGVRQLEAPSSSEPLPSLMVVAAEATSMQKKKKKRPTMSAVHLLGNGTSSGGLLPYRLHNQKEGGSSAIEKGSWECVDEEERSCPVKRSFEKGTWECRWVAEDLGDFR</sequence>
<dbReference type="Proteomes" id="UP000324748">
    <property type="component" value="Unassembled WGS sequence"/>
</dbReference>
<reference evidence="4 5" key="1">
    <citation type="submission" date="2019-05" db="EMBL/GenBank/DDBJ databases">
        <title>Emergence of the Ug99 lineage of the wheat stem rust pathogen through somatic hybridization.</title>
        <authorList>
            <person name="Li F."/>
            <person name="Upadhyaya N.M."/>
            <person name="Sperschneider J."/>
            <person name="Matny O."/>
            <person name="Nguyen-Phuc H."/>
            <person name="Mago R."/>
            <person name="Raley C."/>
            <person name="Miller M.E."/>
            <person name="Silverstein K.A.T."/>
            <person name="Henningsen E."/>
            <person name="Hirsch C.D."/>
            <person name="Visser B."/>
            <person name="Pretorius Z.A."/>
            <person name="Steffenson B.J."/>
            <person name="Schwessinger B."/>
            <person name="Dodds P.N."/>
            <person name="Figueroa M."/>
        </authorList>
    </citation>
    <scope>NUCLEOTIDE SEQUENCE [LARGE SCALE GENOMIC DNA]</scope>
    <source>
        <strain evidence="2">21-0</strain>
        <strain evidence="3 5">Ug99</strain>
    </source>
</reference>
<evidence type="ECO:0000256" key="1">
    <source>
        <dbReference type="SAM" id="MobiDB-lite"/>
    </source>
</evidence>
<proteinExistence type="predicted"/>
<dbReference type="EMBL" id="VSWC01000145">
    <property type="protein sequence ID" value="KAA1076900.1"/>
    <property type="molecule type" value="Genomic_DNA"/>
</dbReference>
<protein>
    <submittedName>
        <fullName evidence="3">Uncharacterized protein</fullName>
    </submittedName>
</protein>
<dbReference type="AlphaFoldDB" id="A0A5B0MS79"/>
<evidence type="ECO:0000313" key="3">
    <source>
        <dbReference type="EMBL" id="KAA1078876.1"/>
    </source>
</evidence>
<evidence type="ECO:0000313" key="5">
    <source>
        <dbReference type="Proteomes" id="UP000325313"/>
    </source>
</evidence>
<dbReference type="EMBL" id="VDEP01000446">
    <property type="protein sequence ID" value="KAA1078876.1"/>
    <property type="molecule type" value="Genomic_DNA"/>
</dbReference>
<comment type="caution">
    <text evidence="3">The sequence shown here is derived from an EMBL/GenBank/DDBJ whole genome shotgun (WGS) entry which is preliminary data.</text>
</comment>
<evidence type="ECO:0000313" key="2">
    <source>
        <dbReference type="EMBL" id="KAA1076900.1"/>
    </source>
</evidence>
<gene>
    <name evidence="2" type="ORF">PGT21_023413</name>
    <name evidence="3" type="ORF">PGTUg99_013518</name>
</gene>
<accession>A0A5B0MS79</accession>
<keyword evidence="4" id="KW-1185">Reference proteome</keyword>
<feature type="region of interest" description="Disordered" evidence="1">
    <location>
        <begin position="1"/>
        <end position="117"/>
    </location>
</feature>
<feature type="compositionally biased region" description="Polar residues" evidence="1">
    <location>
        <begin position="99"/>
        <end position="112"/>
    </location>
</feature>